<protein>
    <submittedName>
        <fullName evidence="2">Uncharacterized protein</fullName>
    </submittedName>
</protein>
<comment type="caution">
    <text evidence="2">The sequence shown here is derived from an EMBL/GenBank/DDBJ whole genome shotgun (WGS) entry which is preliminary data.</text>
</comment>
<feature type="compositionally biased region" description="Basic residues" evidence="1">
    <location>
        <begin position="64"/>
        <end position="80"/>
    </location>
</feature>
<evidence type="ECO:0000313" key="2">
    <source>
        <dbReference type="EMBL" id="MEQ2226334.1"/>
    </source>
</evidence>
<reference evidence="2 3" key="1">
    <citation type="submission" date="2021-06" db="EMBL/GenBank/DDBJ databases">
        <authorList>
            <person name="Palmer J.M."/>
        </authorList>
    </citation>
    <scope>NUCLEOTIDE SEQUENCE [LARGE SCALE GENOMIC DNA]</scope>
    <source>
        <strain evidence="3">if_2019</strain>
        <tissue evidence="2">Muscle</tissue>
    </source>
</reference>
<evidence type="ECO:0000256" key="1">
    <source>
        <dbReference type="SAM" id="MobiDB-lite"/>
    </source>
</evidence>
<dbReference type="Proteomes" id="UP001482620">
    <property type="component" value="Unassembled WGS sequence"/>
</dbReference>
<feature type="compositionally biased region" description="Polar residues" evidence="1">
    <location>
        <begin position="49"/>
        <end position="58"/>
    </location>
</feature>
<accession>A0ABV0T1G9</accession>
<keyword evidence="3" id="KW-1185">Reference proteome</keyword>
<feature type="region of interest" description="Disordered" evidence="1">
    <location>
        <begin position="1"/>
        <end position="200"/>
    </location>
</feature>
<sequence>MKKTETKQPQIITYVYKIHQQAQSSGGRPGGRPEQAQSSGGRPGGRPKQAQSSGGQQDLQHRVLGGRRRRHGDQRLRHGGQQRCRDHGGRQREPAGWSGGRPSSVEDSRSGGRRRIQRDPRSRASSLDPGRDRRVLDLDSDLDSGGNLWELDRVSGCGVSGLESGMSSMSTPQRKPRRCSGPGRGGSPPQHNLAKHEYKN</sequence>
<name>A0ABV0T1G9_9TELE</name>
<organism evidence="2 3">
    <name type="scientific">Ilyodon furcidens</name>
    <name type="common">goldbreast splitfin</name>
    <dbReference type="NCBI Taxonomy" id="33524"/>
    <lineage>
        <taxon>Eukaryota</taxon>
        <taxon>Metazoa</taxon>
        <taxon>Chordata</taxon>
        <taxon>Craniata</taxon>
        <taxon>Vertebrata</taxon>
        <taxon>Euteleostomi</taxon>
        <taxon>Actinopterygii</taxon>
        <taxon>Neopterygii</taxon>
        <taxon>Teleostei</taxon>
        <taxon>Neoteleostei</taxon>
        <taxon>Acanthomorphata</taxon>
        <taxon>Ovalentaria</taxon>
        <taxon>Atherinomorphae</taxon>
        <taxon>Cyprinodontiformes</taxon>
        <taxon>Goodeidae</taxon>
        <taxon>Ilyodon</taxon>
    </lineage>
</organism>
<feature type="compositionally biased region" description="Basic and acidic residues" evidence="1">
    <location>
        <begin position="83"/>
        <end position="93"/>
    </location>
</feature>
<dbReference type="EMBL" id="JAHRIQ010014932">
    <property type="protein sequence ID" value="MEQ2226334.1"/>
    <property type="molecule type" value="Genomic_DNA"/>
</dbReference>
<proteinExistence type="predicted"/>
<gene>
    <name evidence="2" type="ORF">ILYODFUR_026438</name>
</gene>
<evidence type="ECO:0000313" key="3">
    <source>
        <dbReference type="Proteomes" id="UP001482620"/>
    </source>
</evidence>